<sequence>MELKAMASDFFLKFDSFDGFLAHKLDHDFLKFGHDFDRVGDALTDLFSENLKFDEHKVAIDFKHDTEQIAFDFIKLGFDTLKLDDVLHKFDDVILKYADQTPTIGSFAETGGDGGALKLSDDFIKLDTDFQAASFEAIKLGVDTLKLHVSGEGANDSFIKWAGDLSDFSTGLHKVGDDFQKVGEDFLKLGDLKGSETIDEAFIKLGGGALKVSDDLHKVSDDFLKIATDITGSQDNFGALKIDQIALKFGDDFHKLDADLHKLNTDVGALGDDYIKLAGALTGHGGNQGGGTTTTSDSDALHQLLQHAHDFSLL</sequence>
<dbReference type="AlphaFoldDB" id="A0AAE5X0I0"/>
<proteinExistence type="predicted"/>
<evidence type="ECO:0000313" key="1">
    <source>
        <dbReference type="EMBL" id="QAU46546.1"/>
    </source>
</evidence>
<dbReference type="Proteomes" id="UP000288972">
    <property type="component" value="Chromosome"/>
</dbReference>
<protein>
    <submittedName>
        <fullName evidence="1">Uncharacterized protein</fullName>
    </submittedName>
</protein>
<gene>
    <name evidence="1" type="ORF">XH91_15020</name>
</gene>
<name>A0AAE5X0I0_9BRAD</name>
<dbReference type="EMBL" id="CP030053">
    <property type="protein sequence ID" value="QAU46546.1"/>
    <property type="molecule type" value="Genomic_DNA"/>
</dbReference>
<dbReference type="KEGG" id="bgz:XH91_15020"/>
<accession>A0AAE5X0I0</accession>
<organism evidence="1 2">
    <name type="scientific">Bradyrhizobium guangzhouense</name>
    <dbReference type="NCBI Taxonomy" id="1325095"/>
    <lineage>
        <taxon>Bacteria</taxon>
        <taxon>Pseudomonadati</taxon>
        <taxon>Pseudomonadota</taxon>
        <taxon>Alphaproteobacteria</taxon>
        <taxon>Hyphomicrobiales</taxon>
        <taxon>Nitrobacteraceae</taxon>
        <taxon>Bradyrhizobium</taxon>
    </lineage>
</organism>
<evidence type="ECO:0000313" key="2">
    <source>
        <dbReference type="Proteomes" id="UP000288972"/>
    </source>
</evidence>
<reference evidence="1 2" key="1">
    <citation type="submission" date="2018-06" db="EMBL/GenBank/DDBJ databases">
        <title>Comparative genomics of rhizobia nodulating Arachis hypogaea in China.</title>
        <authorList>
            <person name="Li Y."/>
        </authorList>
    </citation>
    <scope>NUCLEOTIDE SEQUENCE [LARGE SCALE GENOMIC DNA]</scope>
    <source>
        <strain evidence="1 2">CCBAU 51670</strain>
    </source>
</reference>